<feature type="transmembrane region" description="Helical" evidence="1">
    <location>
        <begin position="12"/>
        <end position="30"/>
    </location>
</feature>
<keyword evidence="1" id="KW-0812">Transmembrane</keyword>
<proteinExistence type="predicted"/>
<dbReference type="KEGG" id="tml:GSTUM_00003776001"/>
<organism evidence="2 3">
    <name type="scientific">Tuber melanosporum (strain Mel28)</name>
    <name type="common">Perigord black truffle</name>
    <dbReference type="NCBI Taxonomy" id="656061"/>
    <lineage>
        <taxon>Eukaryota</taxon>
        <taxon>Fungi</taxon>
        <taxon>Dikarya</taxon>
        <taxon>Ascomycota</taxon>
        <taxon>Pezizomycotina</taxon>
        <taxon>Pezizomycetes</taxon>
        <taxon>Pezizales</taxon>
        <taxon>Tuberaceae</taxon>
        <taxon>Tuber</taxon>
    </lineage>
</organism>
<accession>D5GB75</accession>
<name>D5GB75_TUBMM</name>
<evidence type="ECO:0000256" key="1">
    <source>
        <dbReference type="SAM" id="Phobius"/>
    </source>
</evidence>
<dbReference type="HOGENOM" id="CLU_1595757_0_0_1"/>
<dbReference type="InParanoid" id="D5GB75"/>
<evidence type="ECO:0000313" key="3">
    <source>
        <dbReference type="Proteomes" id="UP000006911"/>
    </source>
</evidence>
<dbReference type="RefSeq" id="XP_002837577.1">
    <property type="nucleotide sequence ID" value="XM_002837531.1"/>
</dbReference>
<reference evidence="2 3" key="1">
    <citation type="journal article" date="2010" name="Nature">
        <title>Perigord black truffle genome uncovers evolutionary origins and mechanisms of symbiosis.</title>
        <authorList>
            <person name="Martin F."/>
            <person name="Kohler A."/>
            <person name="Murat C."/>
            <person name="Balestrini R."/>
            <person name="Coutinho P.M."/>
            <person name="Jaillon O."/>
            <person name="Montanini B."/>
            <person name="Morin E."/>
            <person name="Noel B."/>
            <person name="Percudani R."/>
            <person name="Porcel B."/>
            <person name="Rubini A."/>
            <person name="Amicucci A."/>
            <person name="Amselem J."/>
            <person name="Anthouard V."/>
            <person name="Arcioni S."/>
            <person name="Artiguenave F."/>
            <person name="Aury J.M."/>
            <person name="Ballario P."/>
            <person name="Bolchi A."/>
            <person name="Brenna A."/>
            <person name="Brun A."/>
            <person name="Buee M."/>
            <person name="Cantarel B."/>
            <person name="Chevalier G."/>
            <person name="Couloux A."/>
            <person name="Da Silva C."/>
            <person name="Denoeud F."/>
            <person name="Duplessis S."/>
            <person name="Ghignone S."/>
            <person name="Hilselberger B."/>
            <person name="Iotti M."/>
            <person name="Marcais B."/>
            <person name="Mello A."/>
            <person name="Miranda M."/>
            <person name="Pacioni G."/>
            <person name="Quesneville H."/>
            <person name="Riccioni C."/>
            <person name="Ruotolo R."/>
            <person name="Splivallo R."/>
            <person name="Stocchi V."/>
            <person name="Tisserant E."/>
            <person name="Viscomi A.R."/>
            <person name="Zambonelli A."/>
            <person name="Zampieri E."/>
            <person name="Henrissat B."/>
            <person name="Lebrun M.H."/>
            <person name="Paolocci F."/>
            <person name="Bonfante P."/>
            <person name="Ottonello S."/>
            <person name="Wincker P."/>
        </authorList>
    </citation>
    <scope>NUCLEOTIDE SEQUENCE [LARGE SCALE GENOMIC DNA]</scope>
    <source>
        <strain evidence="2 3">Mel28</strain>
    </source>
</reference>
<sequence>MLREGQDRRNKVTAGVFTFFLFFRLTVLAYHPNIISPPFFSPSPFPSYSIPSLCISIYFSCNLILDGQYISLFLSFSFPLLFFRSQPGAFSTFPSLFPLYLIPLVTSDRSTYLCTQLTPVLLRERERERSRKHCCTAPTATWDHSQSIPIKQSIATFAPFSCAMWRE</sequence>
<evidence type="ECO:0000313" key="2">
    <source>
        <dbReference type="EMBL" id="CAZ81768.1"/>
    </source>
</evidence>
<protein>
    <submittedName>
        <fullName evidence="2">(Perigord truffle) hypothetical protein</fullName>
    </submittedName>
</protein>
<keyword evidence="1" id="KW-1133">Transmembrane helix</keyword>
<keyword evidence="3" id="KW-1185">Reference proteome</keyword>
<gene>
    <name evidence="2" type="ORF">GSTUM_00003776001</name>
</gene>
<keyword evidence="1" id="KW-0472">Membrane</keyword>
<feature type="transmembrane region" description="Helical" evidence="1">
    <location>
        <begin position="50"/>
        <end position="83"/>
    </location>
</feature>
<dbReference type="EMBL" id="FN430087">
    <property type="protein sequence ID" value="CAZ81768.1"/>
    <property type="molecule type" value="Genomic_DNA"/>
</dbReference>
<dbReference type="GeneID" id="9181478"/>
<dbReference type="AlphaFoldDB" id="D5GB75"/>
<dbReference type="Proteomes" id="UP000006911">
    <property type="component" value="Unassembled WGS sequence"/>
</dbReference>